<organism evidence="2 3">
    <name type="scientific">Brachionus plicatilis</name>
    <name type="common">Marine rotifer</name>
    <name type="synonym">Brachionus muelleri</name>
    <dbReference type="NCBI Taxonomy" id="10195"/>
    <lineage>
        <taxon>Eukaryota</taxon>
        <taxon>Metazoa</taxon>
        <taxon>Spiralia</taxon>
        <taxon>Gnathifera</taxon>
        <taxon>Rotifera</taxon>
        <taxon>Eurotatoria</taxon>
        <taxon>Monogononta</taxon>
        <taxon>Pseudotrocha</taxon>
        <taxon>Ploima</taxon>
        <taxon>Brachionidae</taxon>
        <taxon>Brachionus</taxon>
    </lineage>
</organism>
<comment type="caution">
    <text evidence="2">The sequence shown here is derived from an EMBL/GenBank/DDBJ whole genome shotgun (WGS) entry which is preliminary data.</text>
</comment>
<protein>
    <submittedName>
        <fullName evidence="2">Uncharacterized protein</fullName>
    </submittedName>
</protein>
<gene>
    <name evidence="2" type="ORF">BpHYR1_014317</name>
</gene>
<evidence type="ECO:0000313" key="3">
    <source>
        <dbReference type="Proteomes" id="UP000276133"/>
    </source>
</evidence>
<proteinExistence type="predicted"/>
<feature type="transmembrane region" description="Helical" evidence="1">
    <location>
        <begin position="14"/>
        <end position="40"/>
    </location>
</feature>
<name>A0A3M7Q788_BRAPC</name>
<keyword evidence="1" id="KW-1133">Transmembrane helix</keyword>
<keyword evidence="3" id="KW-1185">Reference proteome</keyword>
<reference evidence="2 3" key="1">
    <citation type="journal article" date="2018" name="Sci. Rep.">
        <title>Genomic signatures of local adaptation to the degree of environmental predictability in rotifers.</title>
        <authorList>
            <person name="Franch-Gras L."/>
            <person name="Hahn C."/>
            <person name="Garcia-Roger E.M."/>
            <person name="Carmona M.J."/>
            <person name="Serra M."/>
            <person name="Gomez A."/>
        </authorList>
    </citation>
    <scope>NUCLEOTIDE SEQUENCE [LARGE SCALE GENOMIC DNA]</scope>
    <source>
        <strain evidence="2">HYR1</strain>
    </source>
</reference>
<evidence type="ECO:0000313" key="2">
    <source>
        <dbReference type="EMBL" id="RNA06861.1"/>
    </source>
</evidence>
<accession>A0A3M7Q788</accession>
<dbReference type="Proteomes" id="UP000276133">
    <property type="component" value="Unassembled WGS sequence"/>
</dbReference>
<sequence>MLHNKNFILGTKFYFANFLILFFTFFYINYALNFTLLIFVNLRYFTYRNTTVSKKNEQLLFNLYSKFTTPKIKLLTKA</sequence>
<keyword evidence="1" id="KW-0812">Transmembrane</keyword>
<dbReference type="AlphaFoldDB" id="A0A3M7Q788"/>
<dbReference type="EMBL" id="REGN01007253">
    <property type="protein sequence ID" value="RNA06861.1"/>
    <property type="molecule type" value="Genomic_DNA"/>
</dbReference>
<keyword evidence="1" id="KW-0472">Membrane</keyword>
<evidence type="ECO:0000256" key="1">
    <source>
        <dbReference type="SAM" id="Phobius"/>
    </source>
</evidence>